<accession>A0A1E7YYD9</accession>
<proteinExistence type="predicted"/>
<protein>
    <submittedName>
        <fullName evidence="1">Uncharacterized protein</fullName>
    </submittedName>
</protein>
<dbReference type="EMBL" id="LZYH01000372">
    <property type="protein sequence ID" value="OFC61531.1"/>
    <property type="molecule type" value="Genomic_DNA"/>
</dbReference>
<evidence type="ECO:0000313" key="2">
    <source>
        <dbReference type="Proteomes" id="UP000175707"/>
    </source>
</evidence>
<dbReference type="Proteomes" id="UP000175707">
    <property type="component" value="Unassembled WGS sequence"/>
</dbReference>
<comment type="caution">
    <text evidence="1">The sequence shown here is derived from an EMBL/GenBank/DDBJ whole genome shotgun (WGS) entry which is preliminary data.</text>
</comment>
<reference evidence="1 2" key="1">
    <citation type="submission" date="2016-06" db="EMBL/GenBank/DDBJ databases">
        <title>Gene turnover analysis identifies the evolutionary adaptation of the extremophile Acidithiobacillus caldus.</title>
        <authorList>
            <person name="Zhang X."/>
        </authorList>
    </citation>
    <scope>NUCLEOTIDE SEQUENCE [LARGE SCALE GENOMIC DNA]</scope>
    <source>
        <strain evidence="1 2">S1</strain>
    </source>
</reference>
<name>A0A1E7YYD9_9PROT</name>
<evidence type="ECO:0000313" key="1">
    <source>
        <dbReference type="EMBL" id="OFC61531.1"/>
    </source>
</evidence>
<organism evidence="1 2">
    <name type="scientific">Acidithiobacillus caldus</name>
    <dbReference type="NCBI Taxonomy" id="33059"/>
    <lineage>
        <taxon>Bacteria</taxon>
        <taxon>Pseudomonadati</taxon>
        <taxon>Pseudomonadota</taxon>
        <taxon>Acidithiobacillia</taxon>
        <taxon>Acidithiobacillales</taxon>
        <taxon>Acidithiobacillaceae</taxon>
        <taxon>Acidithiobacillus</taxon>
    </lineage>
</organism>
<sequence>MIPITKGGKMGIIGKIIKLTCFGGLFMSVQVQAESWPVQSCDVDDYITKAIGIEEPWLENAAYLFVQADNNGSPQSLTLSPEIEARFTDRLGMELDLPAYTANLPLGSGGVFGPVAAGLKFAALHTCDFSNGRSSLLTAEVEGQYWIDPRPSALPGQGNSVTAQVMWAQLWYPWFTQGEAGYTQRIGTGITSGWFLNTSVGHAIGVAYAAQLEVEVDNQLILDDGRRAIEGSVIPQIAYHLTPLWLIALGEQASFQQGVSHPQWSTLLMIEREL</sequence>
<dbReference type="AlphaFoldDB" id="A0A1E7YYD9"/>
<gene>
    <name evidence="1" type="ORF">BAE30_04630</name>
</gene>